<sequence length="168" mass="19038">MKSSTSRHGLDSWQEIVQANHMRVKVNMDADCPRSIINRKVTFNYHAVVGENLLTWRTLLAGIREETEAGRLPPNVASGMEELYQNYRNAAKNYLRKSELIPVGRIENMEVLVSELGYRIGRLPSTYLGLSLGNPFKLTSVWNVVEEGFQKDWPCGRGGICRKGEDLL</sequence>
<dbReference type="InterPro" id="IPR038114">
    <property type="entry name" value="GPAT_N_sf"/>
</dbReference>
<dbReference type="InterPro" id="IPR023083">
    <property type="entry name" value="G3P_O-acylTrfase_N"/>
</dbReference>
<dbReference type="Gene3D" id="1.10.1200.50">
    <property type="entry name" value="Glycerol-3-phosphate acyltransferase, alpha helical bundle, N-terminal"/>
    <property type="match status" value="1"/>
</dbReference>
<dbReference type="SUPFAM" id="SSF69593">
    <property type="entry name" value="Glycerol-3-phosphate (1)-acyltransferase"/>
    <property type="match status" value="1"/>
</dbReference>
<name>A5C4K9_VITVI</name>
<proteinExistence type="predicted"/>
<accession>A5C4K9</accession>
<feature type="domain" description="Glycerol-3-phosphate O-acyltransferase alpha-helical bundle N-terminal" evidence="1">
    <location>
        <begin position="58"/>
        <end position="90"/>
    </location>
</feature>
<dbReference type="AlphaFoldDB" id="A5C4K9"/>
<dbReference type="GO" id="GO:0004366">
    <property type="term" value="F:glycerol-3-phosphate O-acyltransferase activity"/>
    <property type="evidence" value="ECO:0007669"/>
    <property type="project" value="InterPro"/>
</dbReference>
<reference evidence="2" key="1">
    <citation type="journal article" date="2007" name="PLoS ONE">
        <title>The first genome sequence of an elite grapevine cultivar (Pinot noir Vitis vinifera L.): coping with a highly heterozygous genome.</title>
        <authorList>
            <person name="Velasco R."/>
            <person name="Zharkikh A."/>
            <person name="Troggio M."/>
            <person name="Cartwright D.A."/>
            <person name="Cestaro A."/>
            <person name="Pruss D."/>
            <person name="Pindo M."/>
            <person name="FitzGerald L.M."/>
            <person name="Vezzulli S."/>
            <person name="Reid J."/>
            <person name="Malacarne G."/>
            <person name="Iliev D."/>
            <person name="Coppola G."/>
            <person name="Wardell B."/>
            <person name="Micheletti D."/>
            <person name="Macalma T."/>
            <person name="Facci M."/>
            <person name="Mitchell J.T."/>
            <person name="Perazzolli M."/>
            <person name="Eldredge G."/>
            <person name="Gatto P."/>
            <person name="Oyzerski R."/>
            <person name="Moretto M."/>
            <person name="Gutin N."/>
            <person name="Stefanini M."/>
            <person name="Chen Y."/>
            <person name="Segala C."/>
            <person name="Davenport C."/>
            <person name="Dematte L."/>
            <person name="Mraz A."/>
            <person name="Battilana J."/>
            <person name="Stormo K."/>
            <person name="Costa F."/>
            <person name="Tao Q."/>
            <person name="Si-Ammour A."/>
            <person name="Harkins T."/>
            <person name="Lackey A."/>
            <person name="Perbost C."/>
            <person name="Taillon B."/>
            <person name="Stella A."/>
            <person name="Solovyev V."/>
            <person name="Fawcett J.A."/>
            <person name="Sterck L."/>
            <person name="Vandepoele K."/>
            <person name="Grando S.M."/>
            <person name="Toppo S."/>
            <person name="Moser C."/>
            <person name="Lanchbury J."/>
            <person name="Bogden R."/>
            <person name="Skolnick M."/>
            <person name="Sgaramella V."/>
            <person name="Bhatnagar S.K."/>
            <person name="Fontana P."/>
            <person name="Gutin A."/>
            <person name="Van de Peer Y."/>
            <person name="Salamini F."/>
            <person name="Viola R."/>
        </authorList>
    </citation>
    <scope>NUCLEOTIDE SEQUENCE</scope>
</reference>
<dbReference type="Pfam" id="PF14829">
    <property type="entry name" value="GPAT_N"/>
    <property type="match status" value="1"/>
</dbReference>
<evidence type="ECO:0000313" key="2">
    <source>
        <dbReference type="EMBL" id="CAN64219.1"/>
    </source>
</evidence>
<organism evidence="2">
    <name type="scientific">Vitis vinifera</name>
    <name type="common">Grape</name>
    <dbReference type="NCBI Taxonomy" id="29760"/>
    <lineage>
        <taxon>Eukaryota</taxon>
        <taxon>Viridiplantae</taxon>
        <taxon>Streptophyta</taxon>
        <taxon>Embryophyta</taxon>
        <taxon>Tracheophyta</taxon>
        <taxon>Spermatophyta</taxon>
        <taxon>Magnoliopsida</taxon>
        <taxon>eudicotyledons</taxon>
        <taxon>Gunneridae</taxon>
        <taxon>Pentapetalae</taxon>
        <taxon>rosids</taxon>
        <taxon>Vitales</taxon>
        <taxon>Vitaceae</taxon>
        <taxon>Viteae</taxon>
        <taxon>Vitis</taxon>
    </lineage>
</organism>
<gene>
    <name evidence="2" type="ORF">VITISV_014000</name>
</gene>
<protein>
    <recommendedName>
        <fullName evidence="1">Glycerol-3-phosphate O-acyltransferase alpha-helical bundle N-terminal domain-containing protein</fullName>
    </recommendedName>
</protein>
<dbReference type="EMBL" id="AM482189">
    <property type="protein sequence ID" value="CAN64219.1"/>
    <property type="molecule type" value="Genomic_DNA"/>
</dbReference>
<evidence type="ECO:0000259" key="1">
    <source>
        <dbReference type="Pfam" id="PF14829"/>
    </source>
</evidence>